<dbReference type="Gene3D" id="3.50.50.60">
    <property type="entry name" value="FAD/NAD(P)-binding domain"/>
    <property type="match status" value="2"/>
</dbReference>
<dbReference type="PANTHER" id="PTHR13847:SF289">
    <property type="entry name" value="GLYCINE OXIDASE"/>
    <property type="match status" value="1"/>
</dbReference>
<reference evidence="3 4" key="1">
    <citation type="submission" date="2018-01" db="EMBL/GenBank/DDBJ databases">
        <authorList>
            <person name="Clerissi C."/>
        </authorList>
    </citation>
    <scope>NUCLEOTIDE SEQUENCE [LARGE SCALE GENOMIC DNA]</scope>
    <source>
        <strain evidence="3">Cupriavidus taiwanensis STM 6021</strain>
    </source>
</reference>
<dbReference type="Pfam" id="PF01266">
    <property type="entry name" value="DAO"/>
    <property type="match status" value="1"/>
</dbReference>
<evidence type="ECO:0000256" key="1">
    <source>
        <dbReference type="ARBA" id="ARBA00023002"/>
    </source>
</evidence>
<dbReference type="RefSeq" id="WP_115737081.1">
    <property type="nucleotide sequence ID" value="NZ_LT984799.1"/>
</dbReference>
<comment type="caution">
    <text evidence="3">The sequence shown here is derived from an EMBL/GenBank/DDBJ whole genome shotgun (WGS) entry which is preliminary data.</text>
</comment>
<dbReference type="GO" id="GO:0005737">
    <property type="term" value="C:cytoplasm"/>
    <property type="evidence" value="ECO:0007669"/>
    <property type="project" value="TreeGrafter"/>
</dbReference>
<keyword evidence="1 3" id="KW-0560">Oxidoreductase</keyword>
<name>A0A7Z7JIZ9_9BURK</name>
<dbReference type="InterPro" id="IPR006076">
    <property type="entry name" value="FAD-dep_OxRdtase"/>
</dbReference>
<organism evidence="3 4">
    <name type="scientific">Cupriavidus taiwanensis</name>
    <dbReference type="NCBI Taxonomy" id="164546"/>
    <lineage>
        <taxon>Bacteria</taxon>
        <taxon>Pseudomonadati</taxon>
        <taxon>Pseudomonadota</taxon>
        <taxon>Betaproteobacteria</taxon>
        <taxon>Burkholderiales</taxon>
        <taxon>Burkholderiaceae</taxon>
        <taxon>Cupriavidus</taxon>
    </lineage>
</organism>
<dbReference type="SUPFAM" id="SSF54373">
    <property type="entry name" value="FAD-linked reductases, C-terminal domain"/>
    <property type="match status" value="1"/>
</dbReference>
<gene>
    <name evidence="3" type="primary">dadA</name>
    <name evidence="3" type="ORF">CBM2594_U70025</name>
</gene>
<dbReference type="Proteomes" id="UP000257139">
    <property type="component" value="Unassembled WGS sequence"/>
</dbReference>
<evidence type="ECO:0000313" key="4">
    <source>
        <dbReference type="Proteomes" id="UP000257139"/>
    </source>
</evidence>
<dbReference type="AlphaFoldDB" id="A0A7Z7JIZ9"/>
<evidence type="ECO:0000259" key="2">
    <source>
        <dbReference type="Pfam" id="PF01266"/>
    </source>
</evidence>
<dbReference type="PANTHER" id="PTHR13847">
    <property type="entry name" value="SARCOSINE DEHYDROGENASE-RELATED"/>
    <property type="match status" value="1"/>
</dbReference>
<dbReference type="EC" id="1.4.99.6" evidence="3"/>
<dbReference type="InterPro" id="IPR036188">
    <property type="entry name" value="FAD/NAD-bd_sf"/>
</dbReference>
<sequence>MIHAVEPNSVAVIGAGIIGLSIAVQLQREGYAVTVVDRDEPMKACSAGNAGYLSEGNIFPPAAPDMLLQIPKLLMSRDGPLVVRPAYLPAMASWAKHAVAAARHDARHRVMNTLGQMTVSAYAANTDLAKHAGADSLLSREGGLVAYKTELALQKKSALLREWHARGIVVHRLTAEAVRDLEPALANDIVGGLYFENSGRCSNPRRLGLLYAEHLVRNGAQFVRAQVTSVVPSGGGGVTIHRAEAPMHFARAVVCSGYWSRNLLAPYFRSIPLVSERGYHLMLPETGLELRRPVVFGEPHFAATPMEEGLRLAGTAEFAPADARPDMSRATMLLALAQKYLRPINGTNARPWMGVRPSLPDGLPAIGEVPSAPPIFYAFGHAHSGLTLSGVTAQCVSALISGRRAPVDLALLDAARFSRSQRPSKAPRSSYAQ</sequence>
<evidence type="ECO:0000313" key="3">
    <source>
        <dbReference type="EMBL" id="SPC26192.1"/>
    </source>
</evidence>
<dbReference type="SUPFAM" id="SSF51905">
    <property type="entry name" value="FAD/NAD(P)-binding domain"/>
    <property type="match status" value="1"/>
</dbReference>
<protein>
    <submittedName>
        <fullName evidence="3">D-amino acid dehydrogenase small subunit</fullName>
        <ecNumber evidence="3">1.4.99.6</ecNumber>
    </submittedName>
</protein>
<proteinExistence type="predicted"/>
<feature type="domain" description="FAD dependent oxidoreductase" evidence="2">
    <location>
        <begin position="10"/>
        <end position="398"/>
    </location>
</feature>
<dbReference type="GO" id="GO:0016491">
    <property type="term" value="F:oxidoreductase activity"/>
    <property type="evidence" value="ECO:0007669"/>
    <property type="project" value="UniProtKB-KW"/>
</dbReference>
<dbReference type="Gene3D" id="3.30.9.10">
    <property type="entry name" value="D-Amino Acid Oxidase, subunit A, domain 2"/>
    <property type="match status" value="1"/>
</dbReference>
<dbReference type="EMBL" id="OGUU01000054">
    <property type="protein sequence ID" value="SPC26192.1"/>
    <property type="molecule type" value="Genomic_DNA"/>
</dbReference>
<accession>A0A7Z7JIZ9</accession>